<evidence type="ECO:0000256" key="14">
    <source>
        <dbReference type="SAM" id="Phobius"/>
    </source>
</evidence>
<evidence type="ECO:0000256" key="9">
    <source>
        <dbReference type="ARBA" id="ARBA00022777"/>
    </source>
</evidence>
<evidence type="ECO:0000256" key="3">
    <source>
        <dbReference type="ARBA" id="ARBA00012438"/>
    </source>
</evidence>
<dbReference type="OrthoDB" id="9792991at2"/>
<dbReference type="InterPro" id="IPR036097">
    <property type="entry name" value="HisK_dim/P_sf"/>
</dbReference>
<dbReference type="Pfam" id="PF00512">
    <property type="entry name" value="HisKA"/>
    <property type="match status" value="1"/>
</dbReference>
<evidence type="ECO:0000256" key="8">
    <source>
        <dbReference type="ARBA" id="ARBA00022741"/>
    </source>
</evidence>
<evidence type="ECO:0000256" key="7">
    <source>
        <dbReference type="ARBA" id="ARBA00022692"/>
    </source>
</evidence>
<dbReference type="Gene3D" id="1.10.287.130">
    <property type="match status" value="1"/>
</dbReference>
<feature type="transmembrane region" description="Helical" evidence="14">
    <location>
        <begin position="353"/>
        <end position="375"/>
    </location>
</feature>
<dbReference type="InterPro" id="IPR005467">
    <property type="entry name" value="His_kinase_dom"/>
</dbReference>
<dbReference type="PROSITE" id="PS50109">
    <property type="entry name" value="HIS_KIN"/>
    <property type="match status" value="1"/>
</dbReference>
<feature type="transmembrane region" description="Helical" evidence="14">
    <location>
        <begin position="413"/>
        <end position="436"/>
    </location>
</feature>
<reference evidence="17" key="1">
    <citation type="submission" date="2016-10" db="EMBL/GenBank/DDBJ databases">
        <authorList>
            <person name="Varghese N."/>
            <person name="Submissions S."/>
        </authorList>
    </citation>
    <scope>NUCLEOTIDE SEQUENCE [LARGE SCALE GENOMIC DNA]</scope>
    <source>
        <strain evidence="17">CGMCC 1.6763</strain>
    </source>
</reference>
<evidence type="ECO:0000313" key="16">
    <source>
        <dbReference type="EMBL" id="SEI97686.1"/>
    </source>
</evidence>
<feature type="transmembrane region" description="Helical" evidence="14">
    <location>
        <begin position="313"/>
        <end position="333"/>
    </location>
</feature>
<keyword evidence="17" id="KW-1185">Reference proteome</keyword>
<keyword evidence="4" id="KW-1003">Cell membrane</keyword>
<dbReference type="InterPro" id="IPR003661">
    <property type="entry name" value="HisK_dim/P_dom"/>
</dbReference>
<dbReference type="AlphaFoldDB" id="A0A1H6V1C7"/>
<dbReference type="EMBL" id="FNZF01000001">
    <property type="protein sequence ID" value="SEI97686.1"/>
    <property type="molecule type" value="Genomic_DNA"/>
</dbReference>
<dbReference type="PRINTS" id="PR00344">
    <property type="entry name" value="BCTRLSENSOR"/>
</dbReference>
<dbReference type="EC" id="2.7.13.3" evidence="3"/>
<dbReference type="InterPro" id="IPR036890">
    <property type="entry name" value="HATPase_C_sf"/>
</dbReference>
<protein>
    <recommendedName>
        <fullName evidence="3">histidine kinase</fullName>
        <ecNumber evidence="3">2.7.13.3</ecNumber>
    </recommendedName>
</protein>
<evidence type="ECO:0000256" key="10">
    <source>
        <dbReference type="ARBA" id="ARBA00022840"/>
    </source>
</evidence>
<feature type="transmembrane region" description="Helical" evidence="14">
    <location>
        <begin position="442"/>
        <end position="464"/>
    </location>
</feature>
<sequence length="747" mass="84229">MPKGKWTQAVWLALAAFVLFSVMVLIEAGPRIIGKSYTETEEFRSSMDFFYNQIGPYVLNPVEPEEAKKSIGVTEEEMDEHRYRFGNLEDQLASIRDQYEGRIGAAESADEKETLAAERDEKLEDIRQNFLDDEHVAEKVRAEKGRVIDEYMKTLRENRPSFENHVRHVYYELTDTATGKTYTSGNIREEAAYKRTFNEKDGYLRASQITGDLDYTGEASSLIPDEVKTFEGTVIVPKSVLNEAAGRGIRDEVYLNDDQLAWGYTVFKAEQRAYVGVWLAGLLALALLLTVFRLRPSVWKGNALSQKLERFPIDVLTAAAAVASLIALTFAEYMKETFMNFVHHTGSFMYSELAVNAMFFALALGVAVFLILHVVRRFSDSGRIGQDLERAYIRRAADDLRAFFLNRKLGTQVMFLLVVIFLAGLGFGGVFLSFMLGLNVGFGLSAIWLFLFFTVALPVLFFMIRRTGYLNRIIDATGRMAAGRLAEEVPVKGTSLFAKHASDLNRLRQGVRLSMSEQARSERLKTELITNVSHDLRTPLTSIITYTDLLKKPDLTAEERAEYVDVLDRKSQRLKTLIDDLFDVSKMASGNVELNRQRVDLVELVRQAIAEYDEEIAASPLDFRVSIADGPLTVSVDGQKWWRVIDNLIQNALKYAMPGTRVYVTLDEASEVSQEVRFTIKNVSKYELGDNADELFERFKRGDASRHTEGSGLGLAIAQSIVDLHEGRMTIEMDGDLFKVTVAVPRA</sequence>
<dbReference type="SMART" id="SM00387">
    <property type="entry name" value="HATPase_c"/>
    <property type="match status" value="1"/>
</dbReference>
<comment type="subcellular location">
    <subcellularLocation>
        <location evidence="2">Cell membrane</location>
        <topology evidence="2">Multi-pass membrane protein</topology>
    </subcellularLocation>
</comment>
<accession>A0A1H6V1C7</accession>
<dbReference type="RefSeq" id="WP_092050457.1">
    <property type="nucleotide sequence ID" value="NZ_FNZF01000001.1"/>
</dbReference>
<evidence type="ECO:0000313" key="17">
    <source>
        <dbReference type="Proteomes" id="UP000199200"/>
    </source>
</evidence>
<keyword evidence="7 14" id="KW-0812">Transmembrane</keyword>
<keyword evidence="10" id="KW-0067">ATP-binding</keyword>
<dbReference type="GO" id="GO:0005524">
    <property type="term" value="F:ATP binding"/>
    <property type="evidence" value="ECO:0007669"/>
    <property type="project" value="UniProtKB-KW"/>
</dbReference>
<evidence type="ECO:0000256" key="6">
    <source>
        <dbReference type="ARBA" id="ARBA00022679"/>
    </source>
</evidence>
<dbReference type="PANTHER" id="PTHR45528:SF1">
    <property type="entry name" value="SENSOR HISTIDINE KINASE CPXA"/>
    <property type="match status" value="1"/>
</dbReference>
<dbReference type="SUPFAM" id="SSF55874">
    <property type="entry name" value="ATPase domain of HSP90 chaperone/DNA topoisomerase II/histidine kinase"/>
    <property type="match status" value="1"/>
</dbReference>
<keyword evidence="6" id="KW-0808">Transferase</keyword>
<dbReference type="Pfam" id="PF02518">
    <property type="entry name" value="HATPase_c"/>
    <property type="match status" value="1"/>
</dbReference>
<dbReference type="SUPFAM" id="SSF47384">
    <property type="entry name" value="Homodimeric domain of signal transducing histidine kinase"/>
    <property type="match status" value="1"/>
</dbReference>
<keyword evidence="11 14" id="KW-1133">Transmembrane helix</keyword>
<dbReference type="STRING" id="426757.SAMN04488127_0952"/>
<keyword evidence="12" id="KW-0902">Two-component regulatory system</keyword>
<evidence type="ECO:0000259" key="15">
    <source>
        <dbReference type="PROSITE" id="PS50109"/>
    </source>
</evidence>
<evidence type="ECO:0000256" key="13">
    <source>
        <dbReference type="ARBA" id="ARBA00023136"/>
    </source>
</evidence>
<dbReference type="InterPro" id="IPR004358">
    <property type="entry name" value="Sig_transdc_His_kin-like_C"/>
</dbReference>
<dbReference type="GO" id="GO:0005886">
    <property type="term" value="C:plasma membrane"/>
    <property type="evidence" value="ECO:0007669"/>
    <property type="project" value="UniProtKB-SubCell"/>
</dbReference>
<keyword evidence="9 16" id="KW-0418">Kinase</keyword>
<dbReference type="Gene3D" id="3.30.565.10">
    <property type="entry name" value="Histidine kinase-like ATPase, C-terminal domain"/>
    <property type="match status" value="1"/>
</dbReference>
<dbReference type="InterPro" id="IPR050398">
    <property type="entry name" value="HssS/ArlS-like"/>
</dbReference>
<dbReference type="GO" id="GO:0000155">
    <property type="term" value="F:phosphorelay sensor kinase activity"/>
    <property type="evidence" value="ECO:0007669"/>
    <property type="project" value="InterPro"/>
</dbReference>
<dbReference type="CDD" id="cd00082">
    <property type="entry name" value="HisKA"/>
    <property type="match status" value="1"/>
</dbReference>
<keyword evidence="13 14" id="KW-0472">Membrane</keyword>
<evidence type="ECO:0000256" key="11">
    <source>
        <dbReference type="ARBA" id="ARBA00022989"/>
    </source>
</evidence>
<comment type="catalytic activity">
    <reaction evidence="1">
        <text>ATP + protein L-histidine = ADP + protein N-phospho-L-histidine.</text>
        <dbReference type="EC" id="2.7.13.3"/>
    </reaction>
</comment>
<evidence type="ECO:0000256" key="12">
    <source>
        <dbReference type="ARBA" id="ARBA00023012"/>
    </source>
</evidence>
<feature type="domain" description="Histidine kinase" evidence="15">
    <location>
        <begin position="531"/>
        <end position="747"/>
    </location>
</feature>
<dbReference type="InterPro" id="IPR003594">
    <property type="entry name" value="HATPase_dom"/>
</dbReference>
<keyword evidence="8" id="KW-0547">Nucleotide-binding</keyword>
<proteinExistence type="predicted"/>
<dbReference type="SMART" id="SM00388">
    <property type="entry name" value="HisKA"/>
    <property type="match status" value="1"/>
</dbReference>
<dbReference type="Proteomes" id="UP000199200">
    <property type="component" value="Unassembled WGS sequence"/>
</dbReference>
<evidence type="ECO:0000256" key="2">
    <source>
        <dbReference type="ARBA" id="ARBA00004651"/>
    </source>
</evidence>
<feature type="transmembrane region" description="Helical" evidence="14">
    <location>
        <begin position="273"/>
        <end position="292"/>
    </location>
</feature>
<name>A0A1H6V1C7_9BACL</name>
<dbReference type="PANTHER" id="PTHR45528">
    <property type="entry name" value="SENSOR HISTIDINE KINASE CPXA"/>
    <property type="match status" value="1"/>
</dbReference>
<evidence type="ECO:0000256" key="4">
    <source>
        <dbReference type="ARBA" id="ARBA00022475"/>
    </source>
</evidence>
<dbReference type="FunFam" id="1.10.287.130:FF:000008">
    <property type="entry name" value="Two-component sensor histidine kinase"/>
    <property type="match status" value="1"/>
</dbReference>
<organism evidence="16 17">
    <name type="scientific">Bhargavaea ginsengi</name>
    <dbReference type="NCBI Taxonomy" id="426757"/>
    <lineage>
        <taxon>Bacteria</taxon>
        <taxon>Bacillati</taxon>
        <taxon>Bacillota</taxon>
        <taxon>Bacilli</taxon>
        <taxon>Bacillales</taxon>
        <taxon>Caryophanaceae</taxon>
        <taxon>Bhargavaea</taxon>
    </lineage>
</organism>
<keyword evidence="5" id="KW-0597">Phosphoprotein</keyword>
<evidence type="ECO:0000256" key="1">
    <source>
        <dbReference type="ARBA" id="ARBA00000085"/>
    </source>
</evidence>
<gene>
    <name evidence="16" type="ORF">SAMN04488127_0952</name>
</gene>
<evidence type="ECO:0000256" key="5">
    <source>
        <dbReference type="ARBA" id="ARBA00022553"/>
    </source>
</evidence>